<name>A0A3P7JLM4_STRVU</name>
<proteinExistence type="predicted"/>
<accession>A0A3P7JLM4</accession>
<gene>
    <name evidence="1" type="ORF">SVUK_LOCUS16691</name>
</gene>
<dbReference type="Proteomes" id="UP000270094">
    <property type="component" value="Unassembled WGS sequence"/>
</dbReference>
<evidence type="ECO:0000313" key="2">
    <source>
        <dbReference type="Proteomes" id="UP000270094"/>
    </source>
</evidence>
<protein>
    <submittedName>
        <fullName evidence="1">Uncharacterized protein</fullName>
    </submittedName>
</protein>
<dbReference type="AlphaFoldDB" id="A0A3P7JLM4"/>
<dbReference type="EMBL" id="UYYB01114109">
    <property type="protein sequence ID" value="VDM81693.1"/>
    <property type="molecule type" value="Genomic_DNA"/>
</dbReference>
<reference evidence="1 2" key="1">
    <citation type="submission" date="2018-11" db="EMBL/GenBank/DDBJ databases">
        <authorList>
            <consortium name="Pathogen Informatics"/>
        </authorList>
    </citation>
    <scope>NUCLEOTIDE SEQUENCE [LARGE SCALE GENOMIC DNA]</scope>
</reference>
<sequence>MQGLSLSVCLMSRHYYYISSYIFVRTARCDVFLVYEGDFDAAQYMNAFIEFANSNNIFQRQILFVGENTLANEVERYVQSNKHEFVGFPRETKLFYMTDSQMESITNLEFSTALPTGYKLDLQIHSKNRKSLLLTGNMLKRETSKKQGSADPLKESEIITSYWEHAKEGDVEETRLSFL</sequence>
<keyword evidence="2" id="KW-1185">Reference proteome</keyword>
<organism evidence="1 2">
    <name type="scientific">Strongylus vulgaris</name>
    <name type="common">Blood worm</name>
    <dbReference type="NCBI Taxonomy" id="40348"/>
    <lineage>
        <taxon>Eukaryota</taxon>
        <taxon>Metazoa</taxon>
        <taxon>Ecdysozoa</taxon>
        <taxon>Nematoda</taxon>
        <taxon>Chromadorea</taxon>
        <taxon>Rhabditida</taxon>
        <taxon>Rhabditina</taxon>
        <taxon>Rhabditomorpha</taxon>
        <taxon>Strongyloidea</taxon>
        <taxon>Strongylidae</taxon>
        <taxon>Strongylus</taxon>
    </lineage>
</organism>
<evidence type="ECO:0000313" key="1">
    <source>
        <dbReference type="EMBL" id="VDM81693.1"/>
    </source>
</evidence>